<dbReference type="AlphaFoldDB" id="A0A849NZ02"/>
<dbReference type="EMBL" id="JABGBN010000001">
    <property type="protein sequence ID" value="NOL50799.1"/>
    <property type="molecule type" value="Genomic_DNA"/>
</dbReference>
<dbReference type="PANTHER" id="PTHR37422">
    <property type="entry name" value="TEICHURONIC ACID BIOSYNTHESIS PROTEIN TUAE"/>
    <property type="match status" value="1"/>
</dbReference>
<keyword evidence="4 5" id="KW-0472">Membrane</keyword>
<evidence type="ECO:0000313" key="8">
    <source>
        <dbReference type="Proteomes" id="UP000537862"/>
    </source>
</evidence>
<feature type="transmembrane region" description="Helical" evidence="5">
    <location>
        <begin position="390"/>
        <end position="407"/>
    </location>
</feature>
<proteinExistence type="predicted"/>
<dbReference type="PANTHER" id="PTHR37422:SF17">
    <property type="entry name" value="O-ANTIGEN LIGASE"/>
    <property type="match status" value="1"/>
</dbReference>
<feature type="transmembrane region" description="Helical" evidence="5">
    <location>
        <begin position="220"/>
        <end position="239"/>
    </location>
</feature>
<sequence>MFPTIKFNASFFIHLALFILFSLGMVIPKGYSWGVGLLLVTALYIVLRYRKEIDFKSEKSLVYMLLAYVLVSVSVNLIAGHSGRDYELDAKVFLTIPILYALVYRGFNRNYLILAFGLGGVAMGLDSIYEFYVLKVPRVGLYPIRYGYIAAWLAVASLISLIFFAKTSRVFIRVVLVLGILGGVTAAILSGARGSWLFFIVACCLLTVYGCFYTQGKTKILLLSILASCFMAMLVIGLTDNPIFQRVGHAVAEVQKYKPNDPSAGTSLGMRLELFRLSEEIIREHPILGIGTDEFRGKIVQFVQEGKAQPYMTALKHTHNDFVDKAVKTGLISAVAMMLFLCLYPFIFFVKRIRHPHQDIRYYALMGSLLVIAWVEFGMTNIFLTTNQGAIYYLVSLAIFWTGIRRVEKGASTG</sequence>
<keyword evidence="3 5" id="KW-1133">Transmembrane helix</keyword>
<keyword evidence="7" id="KW-0436">Ligase</keyword>
<evidence type="ECO:0000256" key="1">
    <source>
        <dbReference type="ARBA" id="ARBA00004141"/>
    </source>
</evidence>
<feature type="transmembrane region" description="Helical" evidence="5">
    <location>
        <begin position="170"/>
        <end position="189"/>
    </location>
</feature>
<feature type="transmembrane region" description="Helical" evidence="5">
    <location>
        <begin position="362"/>
        <end position="384"/>
    </location>
</feature>
<evidence type="ECO:0000256" key="5">
    <source>
        <dbReference type="SAM" id="Phobius"/>
    </source>
</evidence>
<keyword evidence="2 5" id="KW-0812">Transmembrane</keyword>
<name>A0A849NZ02_9BURK</name>
<evidence type="ECO:0000259" key="6">
    <source>
        <dbReference type="Pfam" id="PF04932"/>
    </source>
</evidence>
<comment type="caution">
    <text evidence="7">The sequence shown here is derived from an EMBL/GenBank/DDBJ whole genome shotgun (WGS) entry which is preliminary data.</text>
</comment>
<feature type="transmembrane region" description="Helical" evidence="5">
    <location>
        <begin position="31"/>
        <end position="49"/>
    </location>
</feature>
<feature type="transmembrane region" description="Helical" evidence="5">
    <location>
        <begin position="61"/>
        <end position="82"/>
    </location>
</feature>
<comment type="subcellular location">
    <subcellularLocation>
        <location evidence="1">Membrane</location>
        <topology evidence="1">Multi-pass membrane protein</topology>
    </subcellularLocation>
</comment>
<feature type="transmembrane region" description="Helical" evidence="5">
    <location>
        <begin position="330"/>
        <end position="350"/>
    </location>
</feature>
<feature type="domain" description="O-antigen ligase-related" evidence="6">
    <location>
        <begin position="181"/>
        <end position="336"/>
    </location>
</feature>
<feature type="transmembrane region" description="Helical" evidence="5">
    <location>
        <begin position="111"/>
        <end position="134"/>
    </location>
</feature>
<feature type="transmembrane region" description="Helical" evidence="5">
    <location>
        <begin position="88"/>
        <end position="104"/>
    </location>
</feature>
<dbReference type="Proteomes" id="UP000537862">
    <property type="component" value="Unassembled WGS sequence"/>
</dbReference>
<evidence type="ECO:0000256" key="3">
    <source>
        <dbReference type="ARBA" id="ARBA00022989"/>
    </source>
</evidence>
<protein>
    <submittedName>
        <fullName evidence="7">O-antigen ligase family protein</fullName>
    </submittedName>
</protein>
<keyword evidence="8" id="KW-1185">Reference proteome</keyword>
<gene>
    <name evidence="7" type="ORF">HKX39_01220</name>
</gene>
<dbReference type="GO" id="GO:0016020">
    <property type="term" value="C:membrane"/>
    <property type="evidence" value="ECO:0007669"/>
    <property type="project" value="UniProtKB-SubCell"/>
</dbReference>
<evidence type="ECO:0000256" key="2">
    <source>
        <dbReference type="ARBA" id="ARBA00022692"/>
    </source>
</evidence>
<dbReference type="Pfam" id="PF04932">
    <property type="entry name" value="Wzy_C"/>
    <property type="match status" value="1"/>
</dbReference>
<evidence type="ECO:0000256" key="4">
    <source>
        <dbReference type="ARBA" id="ARBA00023136"/>
    </source>
</evidence>
<reference evidence="7 8" key="1">
    <citation type="submission" date="2020-05" db="EMBL/GenBank/DDBJ databases">
        <authorList>
            <person name="Niu N."/>
        </authorList>
    </citation>
    <scope>NUCLEOTIDE SEQUENCE [LARGE SCALE GENOMIC DNA]</scope>
    <source>
        <strain evidence="7 8">3340-03</strain>
    </source>
</reference>
<accession>A0A849NZ02</accession>
<dbReference type="GO" id="GO:0016874">
    <property type="term" value="F:ligase activity"/>
    <property type="evidence" value="ECO:0007669"/>
    <property type="project" value="UniProtKB-KW"/>
</dbReference>
<organism evidence="7 8">
    <name type="scientific">Pelistega suis</name>
    <dbReference type="NCBI Taxonomy" id="1631957"/>
    <lineage>
        <taxon>Bacteria</taxon>
        <taxon>Pseudomonadati</taxon>
        <taxon>Pseudomonadota</taxon>
        <taxon>Betaproteobacteria</taxon>
        <taxon>Burkholderiales</taxon>
        <taxon>Alcaligenaceae</taxon>
        <taxon>Pelistega</taxon>
    </lineage>
</organism>
<feature type="transmembrane region" description="Helical" evidence="5">
    <location>
        <begin position="7"/>
        <end position="25"/>
    </location>
</feature>
<feature type="transmembrane region" description="Helical" evidence="5">
    <location>
        <begin position="146"/>
        <end position="165"/>
    </location>
</feature>
<evidence type="ECO:0000313" key="7">
    <source>
        <dbReference type="EMBL" id="NOL50799.1"/>
    </source>
</evidence>
<dbReference type="InterPro" id="IPR007016">
    <property type="entry name" value="O-antigen_ligase-rel_domated"/>
</dbReference>
<feature type="transmembrane region" description="Helical" evidence="5">
    <location>
        <begin position="195"/>
        <end position="213"/>
    </location>
</feature>
<dbReference type="InterPro" id="IPR051533">
    <property type="entry name" value="WaaL-like"/>
</dbReference>
<dbReference type="RefSeq" id="WP_171679486.1">
    <property type="nucleotide sequence ID" value="NZ_JABGBN010000001.1"/>
</dbReference>